<gene>
    <name evidence="2" type="ORF">C6N75_09250</name>
</gene>
<evidence type="ECO:0000313" key="2">
    <source>
        <dbReference type="EMBL" id="PRH79486.1"/>
    </source>
</evidence>
<evidence type="ECO:0000313" key="3">
    <source>
        <dbReference type="Proteomes" id="UP000239322"/>
    </source>
</evidence>
<dbReference type="OrthoDB" id="4277871at2"/>
<name>A0A2S9PYG8_9ACTN</name>
<dbReference type="EMBL" id="PVLV01000115">
    <property type="protein sequence ID" value="PRH79486.1"/>
    <property type="molecule type" value="Genomic_DNA"/>
</dbReference>
<sequence>MDASQDTGTPAPDPQEDRRTVERLVPLWLDEAARHDRAAADAARREWRDGALSAESARVLADWATARVTDTAFNEDEGPWREGPARIDVGDKAAVHRWLAAQGHDV</sequence>
<reference evidence="2 3" key="1">
    <citation type="submission" date="2018-03" db="EMBL/GenBank/DDBJ databases">
        <title>Novel Streptomyces sp. from soil.</title>
        <authorList>
            <person name="Tan G.Y.A."/>
            <person name="Lee Z.Y."/>
        </authorList>
    </citation>
    <scope>NUCLEOTIDE SEQUENCE [LARGE SCALE GENOMIC DNA]</scope>
    <source>
        <strain evidence="2 3">ST5x</strain>
    </source>
</reference>
<dbReference type="AlphaFoldDB" id="A0A2S9PYG8"/>
<keyword evidence="3" id="KW-1185">Reference proteome</keyword>
<accession>A0A2S9PYG8</accession>
<proteinExistence type="predicted"/>
<protein>
    <submittedName>
        <fullName evidence="2">Uncharacterized protein</fullName>
    </submittedName>
</protein>
<evidence type="ECO:0000256" key="1">
    <source>
        <dbReference type="SAM" id="MobiDB-lite"/>
    </source>
</evidence>
<dbReference type="RefSeq" id="WP_105868380.1">
    <property type="nucleotide sequence ID" value="NZ_PVLV01000115.1"/>
</dbReference>
<comment type="caution">
    <text evidence="2">The sequence shown here is derived from an EMBL/GenBank/DDBJ whole genome shotgun (WGS) entry which is preliminary data.</text>
</comment>
<dbReference type="Proteomes" id="UP000239322">
    <property type="component" value="Unassembled WGS sequence"/>
</dbReference>
<feature type="region of interest" description="Disordered" evidence="1">
    <location>
        <begin position="1"/>
        <end position="21"/>
    </location>
</feature>
<organism evidence="2 3">
    <name type="scientific">Streptomyces solincola</name>
    <dbReference type="NCBI Taxonomy" id="2100817"/>
    <lineage>
        <taxon>Bacteria</taxon>
        <taxon>Bacillati</taxon>
        <taxon>Actinomycetota</taxon>
        <taxon>Actinomycetes</taxon>
        <taxon>Kitasatosporales</taxon>
        <taxon>Streptomycetaceae</taxon>
        <taxon>Streptomyces</taxon>
    </lineage>
</organism>